<evidence type="ECO:0000256" key="3">
    <source>
        <dbReference type="ARBA" id="ARBA00022884"/>
    </source>
</evidence>
<dbReference type="CDD" id="cd22534">
    <property type="entry name" value="KH-II_Era"/>
    <property type="match status" value="1"/>
</dbReference>
<dbReference type="NCBIfam" id="TIGR00231">
    <property type="entry name" value="small_GTP"/>
    <property type="match status" value="1"/>
</dbReference>
<proteinExistence type="inferred from homology"/>
<dbReference type="PROSITE" id="PS51713">
    <property type="entry name" value="G_ERA"/>
    <property type="match status" value="1"/>
</dbReference>
<evidence type="ECO:0000256" key="1">
    <source>
        <dbReference type="ARBA" id="ARBA00007921"/>
    </source>
</evidence>
<dbReference type="AlphaFoldDB" id="A0A9P6U638"/>
<dbReference type="Proteomes" id="UP000807716">
    <property type="component" value="Unassembled WGS sequence"/>
</dbReference>
<gene>
    <name evidence="8" type="primary">ERAL1</name>
    <name evidence="8" type="ORF">DFQ27_003082</name>
</gene>
<keyword evidence="9" id="KW-1185">Reference proteome</keyword>
<dbReference type="Gene3D" id="3.40.50.300">
    <property type="entry name" value="P-loop containing nucleotide triphosphate hydrolases"/>
    <property type="match status" value="1"/>
</dbReference>
<evidence type="ECO:0000259" key="7">
    <source>
        <dbReference type="PROSITE" id="PS51713"/>
    </source>
</evidence>
<dbReference type="InterPro" id="IPR004044">
    <property type="entry name" value="KH_dom_type_2"/>
</dbReference>
<dbReference type="InterPro" id="IPR030388">
    <property type="entry name" value="G_ERA_dom"/>
</dbReference>
<dbReference type="GO" id="GO:0005525">
    <property type="term" value="F:GTP binding"/>
    <property type="evidence" value="ECO:0007669"/>
    <property type="project" value="UniProtKB-UniRule"/>
</dbReference>
<keyword evidence="3" id="KW-0694">RNA-binding</keyword>
<evidence type="ECO:0000313" key="8">
    <source>
        <dbReference type="EMBL" id="KAG0261295.1"/>
    </source>
</evidence>
<organism evidence="8 9">
    <name type="scientific">Actinomortierella ambigua</name>
    <dbReference type="NCBI Taxonomy" id="1343610"/>
    <lineage>
        <taxon>Eukaryota</taxon>
        <taxon>Fungi</taxon>
        <taxon>Fungi incertae sedis</taxon>
        <taxon>Mucoromycota</taxon>
        <taxon>Mortierellomycotina</taxon>
        <taxon>Mortierellomycetes</taxon>
        <taxon>Mortierellales</taxon>
        <taxon>Mortierellaceae</taxon>
        <taxon>Actinomortierella</taxon>
    </lineage>
</organism>
<dbReference type="InterPro" id="IPR009019">
    <property type="entry name" value="KH_sf_prok-type"/>
</dbReference>
<keyword evidence="4 5" id="KW-0342">GTP-binding</keyword>
<dbReference type="PANTHER" id="PTHR42698:SF1">
    <property type="entry name" value="GTPASE ERA, MITOCHONDRIAL"/>
    <property type="match status" value="1"/>
</dbReference>
<dbReference type="OrthoDB" id="188276at2759"/>
<dbReference type="HAMAP" id="MF_00367">
    <property type="entry name" value="GTPase_Era"/>
    <property type="match status" value="1"/>
</dbReference>
<dbReference type="InterPro" id="IPR005662">
    <property type="entry name" value="GTPase_Era-like"/>
</dbReference>
<comment type="similarity">
    <text evidence="1 5">Belongs to the TRAFAC class TrmE-Era-EngA-EngB-Septin-like GTPase superfamily. Era GTPase family.</text>
</comment>
<feature type="domain" description="Era-type G" evidence="7">
    <location>
        <begin position="154"/>
        <end position="334"/>
    </location>
</feature>
<feature type="region of interest" description="G3" evidence="5">
    <location>
        <begin position="209"/>
        <end position="212"/>
    </location>
</feature>
<dbReference type="InterPro" id="IPR005225">
    <property type="entry name" value="Small_GTP-bd"/>
</dbReference>
<dbReference type="InterPro" id="IPR015946">
    <property type="entry name" value="KH_dom-like_a/b"/>
</dbReference>
<sequence length="447" mass="49904">MYRTYHQLASSATQVSRAAFTPGTRLGTLTLRTLSSQARSPQPRLLQGAKEDVNAAAKRLAHLKRSLENKVLQLQVLESLEPKTKHTTVAESSDDISPNSESRDYLTTSTEAVSSTATSTSKPLRQRPLHSQPADMHVRLPKVERNFTQPADAEIVMVAILGSPNAGKSTIVNELVQSNVSIVSARPHSTRERIKAVLTKGNKQVVFFDTPGVVTGQNEHRFNRELVTSSWKAIEGANHLVVVIDSKKSLDHTTAAEDHLFARLSQLEHKPPATLVLNKMDLAQGREVEVEKIADKYRNLYPLFEKTVYTSVGSKDRFGVKELEAHLLSKTRPGTWLFPAKQKSDQGDLQRVEDLIRAEVYDVLKVPYKVKQRNSGWTELDDGTLRIDQDLVVERPGMKKILVGTGGQVIRDVTLKAREKIGRALQRRILLILQVKVHNKQHSDPNL</sequence>
<dbReference type="EMBL" id="JAAAJB010000222">
    <property type="protein sequence ID" value="KAG0261295.1"/>
    <property type="molecule type" value="Genomic_DNA"/>
</dbReference>
<feature type="region of interest" description="G5" evidence="5">
    <location>
        <begin position="310"/>
        <end position="312"/>
    </location>
</feature>
<dbReference type="CDD" id="cd04163">
    <property type="entry name" value="Era"/>
    <property type="match status" value="1"/>
</dbReference>
<dbReference type="GO" id="GO:0000028">
    <property type="term" value="P:ribosomal small subunit assembly"/>
    <property type="evidence" value="ECO:0007669"/>
    <property type="project" value="TreeGrafter"/>
</dbReference>
<name>A0A9P6U638_9FUNG</name>
<evidence type="ECO:0000256" key="5">
    <source>
        <dbReference type="PROSITE-ProRule" id="PRU01050"/>
    </source>
</evidence>
<dbReference type="PANTHER" id="PTHR42698">
    <property type="entry name" value="GTPASE ERA"/>
    <property type="match status" value="1"/>
</dbReference>
<evidence type="ECO:0000313" key="9">
    <source>
        <dbReference type="Proteomes" id="UP000807716"/>
    </source>
</evidence>
<dbReference type="GO" id="GO:0019843">
    <property type="term" value="F:rRNA binding"/>
    <property type="evidence" value="ECO:0007669"/>
    <property type="project" value="TreeGrafter"/>
</dbReference>
<reference evidence="8" key="1">
    <citation type="journal article" date="2020" name="Fungal Divers.">
        <title>Resolving the Mortierellaceae phylogeny through synthesis of multi-gene phylogenetics and phylogenomics.</title>
        <authorList>
            <person name="Vandepol N."/>
            <person name="Liber J."/>
            <person name="Desiro A."/>
            <person name="Na H."/>
            <person name="Kennedy M."/>
            <person name="Barry K."/>
            <person name="Grigoriev I.V."/>
            <person name="Miller A.N."/>
            <person name="O'Donnell K."/>
            <person name="Stajich J.E."/>
            <person name="Bonito G."/>
        </authorList>
    </citation>
    <scope>NUCLEOTIDE SEQUENCE</scope>
    <source>
        <strain evidence="8">BC1065</strain>
    </source>
</reference>
<evidence type="ECO:0000256" key="6">
    <source>
        <dbReference type="SAM" id="MobiDB-lite"/>
    </source>
</evidence>
<dbReference type="Pfam" id="PF07650">
    <property type="entry name" value="KH_2"/>
    <property type="match status" value="1"/>
</dbReference>
<keyword evidence="2 5" id="KW-0547">Nucleotide-binding</keyword>
<dbReference type="InterPro" id="IPR006073">
    <property type="entry name" value="GTP-bd"/>
</dbReference>
<evidence type="ECO:0000256" key="2">
    <source>
        <dbReference type="ARBA" id="ARBA00022741"/>
    </source>
</evidence>
<feature type="region of interest" description="G1" evidence="5">
    <location>
        <begin position="162"/>
        <end position="169"/>
    </location>
</feature>
<feature type="compositionally biased region" description="Low complexity" evidence="6">
    <location>
        <begin position="107"/>
        <end position="121"/>
    </location>
</feature>
<protein>
    <submittedName>
        <fullName evidence="8">Era Like 12S Mitochondrial RRNA Chaperone 1</fullName>
    </submittedName>
</protein>
<dbReference type="InterPro" id="IPR027417">
    <property type="entry name" value="P-loop_NTPase"/>
</dbReference>
<dbReference type="GO" id="GO:0043024">
    <property type="term" value="F:ribosomal small subunit binding"/>
    <property type="evidence" value="ECO:0007669"/>
    <property type="project" value="TreeGrafter"/>
</dbReference>
<feature type="compositionally biased region" description="Polar residues" evidence="6">
    <location>
        <begin position="87"/>
        <end position="100"/>
    </location>
</feature>
<dbReference type="PRINTS" id="PR00326">
    <property type="entry name" value="GTP1OBG"/>
</dbReference>
<dbReference type="NCBIfam" id="TIGR00436">
    <property type="entry name" value="era"/>
    <property type="match status" value="1"/>
</dbReference>
<dbReference type="Gene3D" id="3.30.300.20">
    <property type="match status" value="1"/>
</dbReference>
<comment type="caution">
    <text evidence="8">The sequence shown here is derived from an EMBL/GenBank/DDBJ whole genome shotgun (WGS) entry which is preliminary data.</text>
</comment>
<dbReference type="SUPFAM" id="SSF54814">
    <property type="entry name" value="Prokaryotic type KH domain (KH-domain type II)"/>
    <property type="match status" value="1"/>
</dbReference>
<accession>A0A9P6U638</accession>
<feature type="region of interest" description="Disordered" evidence="6">
    <location>
        <begin position="84"/>
        <end position="134"/>
    </location>
</feature>
<dbReference type="Pfam" id="PF01926">
    <property type="entry name" value="MMR_HSR1"/>
    <property type="match status" value="1"/>
</dbReference>
<evidence type="ECO:0000256" key="4">
    <source>
        <dbReference type="ARBA" id="ARBA00023134"/>
    </source>
</evidence>
<feature type="region of interest" description="G2" evidence="5">
    <location>
        <begin position="188"/>
        <end position="192"/>
    </location>
</feature>
<dbReference type="SUPFAM" id="SSF52540">
    <property type="entry name" value="P-loop containing nucleoside triphosphate hydrolases"/>
    <property type="match status" value="1"/>
</dbReference>
<feature type="region of interest" description="G4" evidence="5">
    <location>
        <begin position="278"/>
        <end position="281"/>
    </location>
</feature>